<dbReference type="Gene3D" id="1.20.190.20">
    <property type="entry name" value="14-3-3 domain"/>
    <property type="match status" value="1"/>
</dbReference>
<keyword evidence="7" id="KW-1185">Reference proteome</keyword>
<dbReference type="PIRSF" id="PIRSF000868">
    <property type="entry name" value="14-3-3"/>
    <property type="match status" value="1"/>
</dbReference>
<dbReference type="SMART" id="SM00101">
    <property type="entry name" value="14_3_3"/>
    <property type="match status" value="1"/>
</dbReference>
<evidence type="ECO:0000313" key="7">
    <source>
        <dbReference type="Proteomes" id="UP000694541"/>
    </source>
</evidence>
<evidence type="ECO:0000256" key="3">
    <source>
        <dbReference type="RuleBase" id="RU003466"/>
    </source>
</evidence>
<dbReference type="InterPro" id="IPR037435">
    <property type="entry name" value="14-3-3_sigma"/>
</dbReference>
<feature type="site" description="Interaction with phosphoserine on interacting protein" evidence="2">
    <location>
        <position position="56"/>
    </location>
</feature>
<feature type="domain" description="14-3-3" evidence="5">
    <location>
        <begin position="3"/>
        <end position="242"/>
    </location>
</feature>
<organism evidence="6 7">
    <name type="scientific">Accipiter nisus</name>
    <name type="common">Eurasian sparrowhawk</name>
    <dbReference type="NCBI Taxonomy" id="211598"/>
    <lineage>
        <taxon>Eukaryota</taxon>
        <taxon>Metazoa</taxon>
        <taxon>Chordata</taxon>
        <taxon>Craniata</taxon>
        <taxon>Vertebrata</taxon>
        <taxon>Euteleostomi</taxon>
        <taxon>Archelosauria</taxon>
        <taxon>Archosauria</taxon>
        <taxon>Dinosauria</taxon>
        <taxon>Saurischia</taxon>
        <taxon>Theropoda</taxon>
        <taxon>Coelurosauria</taxon>
        <taxon>Aves</taxon>
        <taxon>Neognathae</taxon>
        <taxon>Neoaves</taxon>
        <taxon>Telluraves</taxon>
        <taxon>Accipitrimorphae</taxon>
        <taxon>Accipitriformes</taxon>
        <taxon>Accipitridae</taxon>
        <taxon>Accipitrinae</taxon>
        <taxon>Accipiter</taxon>
    </lineage>
</organism>
<accession>A0A8B9RX47</accession>
<reference evidence="6" key="1">
    <citation type="submission" date="2025-08" db="UniProtKB">
        <authorList>
            <consortium name="Ensembl"/>
        </authorList>
    </citation>
    <scope>IDENTIFICATION</scope>
</reference>
<dbReference type="Proteomes" id="UP000694541">
    <property type="component" value="Unplaced"/>
</dbReference>
<dbReference type="Pfam" id="PF00244">
    <property type="entry name" value="14-3-3"/>
    <property type="match status" value="1"/>
</dbReference>
<evidence type="ECO:0000259" key="5">
    <source>
        <dbReference type="SMART" id="SM00101"/>
    </source>
</evidence>
<dbReference type="AlphaFoldDB" id="A0A8B9RX47"/>
<proteinExistence type="inferred from homology"/>
<comment type="similarity">
    <text evidence="1 3">Belongs to the 14-3-3 family.</text>
</comment>
<evidence type="ECO:0000256" key="1">
    <source>
        <dbReference type="ARBA" id="ARBA00006141"/>
    </source>
</evidence>
<feature type="coiled-coil region" evidence="4">
    <location>
        <begin position="2"/>
        <end position="29"/>
    </location>
</feature>
<sequence length="275" mass="30876">MARNHQVQKAKLAEQAERYEDMADFMKAVVEHGDELSNEERNLLSVAYKNVVGCQRSAWRVISSIEHKTEEGDDKAQLVNEYREKVERELNGVCKNVLALLDKYLIKKASDAESKVFYLKMKGDYFRYLAEVATGDDRKKTIDNAQEAYQEAMDISKKEMQPTNPIRLGLALNFSVFHYEIANAPDQAISLAKTTFDEAMGDLHTLSEDSYKDSTLIMQLLRDNLTLWTAECPCDGVSGCSASPVPQWLPVEGVIGWALPPWGEGFGSPTAGELR</sequence>
<name>A0A8B9RX47_9AVES</name>
<reference evidence="6" key="2">
    <citation type="submission" date="2025-09" db="UniProtKB">
        <authorList>
            <consortium name="Ensembl"/>
        </authorList>
    </citation>
    <scope>IDENTIFICATION</scope>
</reference>
<dbReference type="InterPro" id="IPR023410">
    <property type="entry name" value="14-3-3_domain"/>
</dbReference>
<feature type="site" description="Interaction with phosphoserine on interacting protein" evidence="2">
    <location>
        <position position="127"/>
    </location>
</feature>
<evidence type="ECO:0000313" key="6">
    <source>
        <dbReference type="Ensembl" id="ENSANIP00000017150.1"/>
    </source>
</evidence>
<dbReference type="InterPro" id="IPR023409">
    <property type="entry name" value="14-3-3_CS"/>
</dbReference>
<keyword evidence="4" id="KW-0175">Coiled coil</keyword>
<dbReference type="InterPro" id="IPR000308">
    <property type="entry name" value="14-3-3"/>
</dbReference>
<dbReference type="SUPFAM" id="SSF48445">
    <property type="entry name" value="14-3-3 protein"/>
    <property type="match status" value="1"/>
</dbReference>
<dbReference type="PROSITE" id="PS00796">
    <property type="entry name" value="1433_1"/>
    <property type="match status" value="1"/>
</dbReference>
<evidence type="ECO:0000256" key="4">
    <source>
        <dbReference type="SAM" id="Coils"/>
    </source>
</evidence>
<dbReference type="FunFam" id="1.20.190.20:FF:000001">
    <property type="entry name" value="14-3-3 gamma 1"/>
    <property type="match status" value="1"/>
</dbReference>
<dbReference type="PROSITE" id="PS00797">
    <property type="entry name" value="1433_2"/>
    <property type="match status" value="1"/>
</dbReference>
<protein>
    <submittedName>
        <fullName evidence="6">Stratifin</fullName>
    </submittedName>
</protein>
<dbReference type="Ensembl" id="ENSANIT00000017736.1">
    <property type="protein sequence ID" value="ENSANIP00000017150.1"/>
    <property type="gene ID" value="ENSANIG00000011671.1"/>
</dbReference>
<dbReference type="CDD" id="cd10019">
    <property type="entry name" value="14-3-3_sigma"/>
    <property type="match status" value="1"/>
</dbReference>
<dbReference type="InterPro" id="IPR036815">
    <property type="entry name" value="14-3-3_dom_sf"/>
</dbReference>
<evidence type="ECO:0000256" key="2">
    <source>
        <dbReference type="PIRSR" id="PIRSR000868-1"/>
    </source>
</evidence>
<dbReference type="PRINTS" id="PR00305">
    <property type="entry name" value="1433ZETA"/>
</dbReference>
<dbReference type="PANTHER" id="PTHR18860">
    <property type="entry name" value="14-3-3 PROTEIN"/>
    <property type="match status" value="1"/>
</dbReference>